<evidence type="ECO:0000313" key="4">
    <source>
        <dbReference type="Proteomes" id="UP000051682"/>
    </source>
</evidence>
<name>A0A0Q3HUB9_9FLAO</name>
<keyword evidence="1" id="KW-0472">Membrane</keyword>
<dbReference type="Pfam" id="PF18919">
    <property type="entry name" value="DUF5670"/>
    <property type="match status" value="1"/>
</dbReference>
<accession>A0A0Q3HUB9</accession>
<feature type="transmembrane region" description="Helical" evidence="1">
    <location>
        <begin position="31"/>
        <end position="49"/>
    </location>
</feature>
<keyword evidence="1" id="KW-0812">Transmembrane</keyword>
<evidence type="ECO:0000256" key="1">
    <source>
        <dbReference type="SAM" id="Phobius"/>
    </source>
</evidence>
<dbReference type="NCBIfam" id="NF033488">
    <property type="entry name" value="lmo0937_fam_TM"/>
    <property type="match status" value="1"/>
</dbReference>
<organism evidence="2 4">
    <name type="scientific">Chryseobacterium aquaticum</name>
    <dbReference type="NCBI Taxonomy" id="452084"/>
    <lineage>
        <taxon>Bacteria</taxon>
        <taxon>Pseudomonadati</taxon>
        <taxon>Bacteroidota</taxon>
        <taxon>Flavobacteriia</taxon>
        <taxon>Flavobacteriales</taxon>
        <taxon>Weeksellaceae</taxon>
        <taxon>Chryseobacterium group</taxon>
        <taxon>Chryseobacterium</taxon>
    </lineage>
</organism>
<dbReference type="Proteomes" id="UP000548067">
    <property type="component" value="Unassembled WGS sequence"/>
</dbReference>
<comment type="caution">
    <text evidence="2">The sequence shown here is derived from an EMBL/GenBank/DDBJ whole genome shotgun (WGS) entry which is preliminary data.</text>
</comment>
<gene>
    <name evidence="2" type="ORF">AR438_06370</name>
    <name evidence="3" type="ORF">HIO71_14850</name>
</gene>
<feature type="transmembrane region" description="Helical" evidence="1">
    <location>
        <begin position="5"/>
        <end position="25"/>
    </location>
</feature>
<dbReference type="InterPro" id="IPR043727">
    <property type="entry name" value="Lmo0937-like"/>
</dbReference>
<dbReference type="STRING" id="452084.AR438_06370"/>
<dbReference type="Proteomes" id="UP000051682">
    <property type="component" value="Unassembled WGS sequence"/>
</dbReference>
<dbReference type="AlphaFoldDB" id="A0A0Q3HUB9"/>
<evidence type="ECO:0000313" key="5">
    <source>
        <dbReference type="Proteomes" id="UP000548067"/>
    </source>
</evidence>
<proteinExistence type="predicted"/>
<protein>
    <submittedName>
        <fullName evidence="2">DNA polymerase III subunit alpha</fullName>
    </submittedName>
    <submittedName>
        <fullName evidence="3">Lmo0937 family membrane protein</fullName>
    </submittedName>
</protein>
<reference evidence="2 4" key="1">
    <citation type="submission" date="2015-10" db="EMBL/GenBank/DDBJ databases">
        <title>Chryseobacterium aquaticum genome.</title>
        <authorList>
            <person name="Newman J.D."/>
            <person name="Ferguson M.B."/>
            <person name="Miller J.R."/>
        </authorList>
    </citation>
    <scope>NUCLEOTIDE SEQUENCE [LARGE SCALE GENOMIC DNA]</scope>
    <source>
        <strain evidence="2 4">KCTC 12483</strain>
    </source>
</reference>
<evidence type="ECO:0000313" key="2">
    <source>
        <dbReference type="EMBL" id="KQK26391.1"/>
    </source>
</evidence>
<keyword evidence="4" id="KW-1185">Reference proteome</keyword>
<dbReference type="EMBL" id="JABCJF010000008">
    <property type="protein sequence ID" value="NMR35464.1"/>
    <property type="molecule type" value="Genomic_DNA"/>
</dbReference>
<dbReference type="RefSeq" id="WP_050377453.1">
    <property type="nucleotide sequence ID" value="NZ_JABCJF010000008.1"/>
</dbReference>
<dbReference type="EMBL" id="LLYZ01000004">
    <property type="protein sequence ID" value="KQK26391.1"/>
    <property type="molecule type" value="Genomic_DNA"/>
</dbReference>
<reference evidence="3 5" key="2">
    <citation type="submission" date="2020-04" db="EMBL/GenBank/DDBJ databases">
        <title>Genome analysis and antimicrobial resistance characteristics of Chryseobacterium aquaticum isolated from farmed salmonids.</title>
        <authorList>
            <person name="Saticioglu I.B."/>
            <person name="Duman M."/>
            <person name="Altun S."/>
        </authorList>
    </citation>
    <scope>NUCLEOTIDE SEQUENCE [LARGE SCALE GENOMIC DNA]</scope>
    <source>
        <strain evidence="3 5">C-174</strain>
    </source>
</reference>
<dbReference type="OrthoDB" id="1179846at2"/>
<evidence type="ECO:0000313" key="3">
    <source>
        <dbReference type="EMBL" id="NMR35464.1"/>
    </source>
</evidence>
<sequence length="56" mass="6095">MRSLLWLVAVICIIVWLLGMLNVVPGIGTSSLVHVLLVIAVIVVLYNIISGRKPLD</sequence>
<keyword evidence="1" id="KW-1133">Transmembrane helix</keyword>